<organism evidence="2 3">
    <name type="scientific">Owenia fusiformis</name>
    <name type="common">Polychaete worm</name>
    <dbReference type="NCBI Taxonomy" id="6347"/>
    <lineage>
        <taxon>Eukaryota</taxon>
        <taxon>Metazoa</taxon>
        <taxon>Spiralia</taxon>
        <taxon>Lophotrochozoa</taxon>
        <taxon>Annelida</taxon>
        <taxon>Polychaeta</taxon>
        <taxon>Sedentaria</taxon>
        <taxon>Canalipalpata</taxon>
        <taxon>Sabellida</taxon>
        <taxon>Oweniida</taxon>
        <taxon>Oweniidae</taxon>
        <taxon>Owenia</taxon>
    </lineage>
</organism>
<dbReference type="Proteomes" id="UP000749559">
    <property type="component" value="Unassembled WGS sequence"/>
</dbReference>
<dbReference type="AlphaFoldDB" id="A0A8J1TBE0"/>
<dbReference type="SUPFAM" id="SSF53335">
    <property type="entry name" value="S-adenosyl-L-methionine-dependent methyltransferases"/>
    <property type="match status" value="1"/>
</dbReference>
<dbReference type="InterPro" id="IPR029063">
    <property type="entry name" value="SAM-dependent_MTases_sf"/>
</dbReference>
<proteinExistence type="predicted"/>
<dbReference type="PANTHER" id="PTHR34203">
    <property type="entry name" value="METHYLTRANSFERASE, FKBM FAMILY PROTEIN"/>
    <property type="match status" value="1"/>
</dbReference>
<dbReference type="OrthoDB" id="430136at2759"/>
<accession>A0A8J1TBE0</accession>
<comment type="caution">
    <text evidence="2">The sequence shown here is derived from an EMBL/GenBank/DDBJ whole genome shotgun (WGS) entry which is preliminary data.</text>
</comment>
<evidence type="ECO:0000313" key="3">
    <source>
        <dbReference type="Proteomes" id="UP000749559"/>
    </source>
</evidence>
<feature type="region of interest" description="Disordered" evidence="1">
    <location>
        <begin position="1"/>
        <end position="30"/>
    </location>
</feature>
<reference evidence="2" key="1">
    <citation type="submission" date="2022-03" db="EMBL/GenBank/DDBJ databases">
        <authorList>
            <person name="Martin C."/>
        </authorList>
    </citation>
    <scope>NUCLEOTIDE SEQUENCE</scope>
</reference>
<gene>
    <name evidence="2" type="ORF">OFUS_LOCUS23520</name>
</gene>
<name>A0A8J1TBE0_OWEFU</name>
<dbReference type="Gene3D" id="3.40.50.150">
    <property type="entry name" value="Vaccinia Virus protein VP39"/>
    <property type="match status" value="1"/>
</dbReference>
<dbReference type="Pfam" id="PF05050">
    <property type="entry name" value="Methyltransf_21"/>
    <property type="match status" value="1"/>
</dbReference>
<feature type="compositionally biased region" description="Basic and acidic residues" evidence="1">
    <location>
        <begin position="14"/>
        <end position="23"/>
    </location>
</feature>
<dbReference type="InterPro" id="IPR052514">
    <property type="entry name" value="SAM-dependent_MTase"/>
</dbReference>
<sequence>MILLADSYLPVPPRDLENNEKLESQSGDMNKDGSLILEALNRIENNLDTVLTNLERSNLDYDFNNMLNLEKINTDNDPNNKDAIHSNSRKTKIESPVTRVDTTAKVDDLQFECHAVKLKGIFDSPFPLCTYTAEEDKWVSGEFLKNSYWERSIVKAIMNQLSDNPDWGFVDVGANIGTYTIPALKLGAKVIAIEAMQGNVDRISRSVQLNDLHENLTLLHNAVYDVHTEFTFRLDSANVGGTSVVKLKTKEGRGQTKHANETVFSVFLDEIHPFVDFKEAIMKIDIEGSELHAFEKAGDLLDKVRFNEIYMEWMLIKTSNGSGEFVESMLQRGYSVYDVNKPYKKLTLTELQNYTKDIIWKLC</sequence>
<evidence type="ECO:0000256" key="1">
    <source>
        <dbReference type="SAM" id="MobiDB-lite"/>
    </source>
</evidence>
<keyword evidence="3" id="KW-1185">Reference proteome</keyword>
<dbReference type="NCBIfam" id="TIGR01444">
    <property type="entry name" value="fkbM_fam"/>
    <property type="match status" value="1"/>
</dbReference>
<dbReference type="PANTHER" id="PTHR34203:SF15">
    <property type="entry name" value="SLL1173 PROTEIN"/>
    <property type="match status" value="1"/>
</dbReference>
<evidence type="ECO:0000313" key="2">
    <source>
        <dbReference type="EMBL" id="CAH1799512.1"/>
    </source>
</evidence>
<dbReference type="InterPro" id="IPR006342">
    <property type="entry name" value="FkbM_mtfrase"/>
</dbReference>
<protein>
    <submittedName>
        <fullName evidence="2">Uncharacterized protein</fullName>
    </submittedName>
</protein>
<dbReference type="EMBL" id="CAIIXF020000011">
    <property type="protein sequence ID" value="CAH1799512.1"/>
    <property type="molecule type" value="Genomic_DNA"/>
</dbReference>